<evidence type="ECO:0000256" key="2">
    <source>
        <dbReference type="ARBA" id="ARBA00022801"/>
    </source>
</evidence>
<evidence type="ECO:0000313" key="4">
    <source>
        <dbReference type="Proteomes" id="UP000005778"/>
    </source>
</evidence>
<keyword evidence="4" id="KW-1185">Reference proteome</keyword>
<comment type="similarity">
    <text evidence="1">Belongs to the 4-hydroxybenzoyl-CoA thioesterase family.</text>
</comment>
<name>I5B1H2_9BACT</name>
<dbReference type="SUPFAM" id="SSF54637">
    <property type="entry name" value="Thioesterase/thiol ester dehydrase-isomerase"/>
    <property type="match status" value="1"/>
</dbReference>
<protein>
    <submittedName>
        <fullName evidence="3">Putative thioesterase</fullName>
    </submittedName>
</protein>
<accession>I5B1H2</accession>
<proteinExistence type="inferred from homology"/>
<dbReference type="OrthoDB" id="9800856at2"/>
<dbReference type="PANTHER" id="PTHR31793:SF27">
    <property type="entry name" value="NOVEL THIOESTERASE SUPERFAMILY DOMAIN AND SAPOSIN A-TYPE DOMAIN CONTAINING PROTEIN (0610012H03RIK)"/>
    <property type="match status" value="1"/>
</dbReference>
<reference evidence="3 4" key="1">
    <citation type="submission" date="2011-09" db="EMBL/GenBank/DDBJ databases">
        <authorList>
            <consortium name="US DOE Joint Genome Institute (JGI-PGF)"/>
            <person name="Lucas S."/>
            <person name="Han J."/>
            <person name="Lapidus A."/>
            <person name="Cheng J.-F."/>
            <person name="Goodwin L."/>
            <person name="Pitluck S."/>
            <person name="Peters L."/>
            <person name="Land M.L."/>
            <person name="Hauser L."/>
            <person name="Orellana R."/>
            <person name="Lovley D."/>
            <person name="Woyke T.J."/>
        </authorList>
    </citation>
    <scope>NUCLEOTIDE SEQUENCE [LARGE SCALE GENOMIC DNA]</scope>
    <source>
        <strain evidence="3 4">2ac9</strain>
    </source>
</reference>
<dbReference type="HOGENOM" id="CLU_101141_3_0_7"/>
<dbReference type="InterPro" id="IPR029069">
    <property type="entry name" value="HotDog_dom_sf"/>
</dbReference>
<dbReference type="Proteomes" id="UP000005778">
    <property type="component" value="Chromosome"/>
</dbReference>
<sequence>MVTKNENKKPIYRQIETVHKVPFHDLDPMHVMWHGNYYKYFDIARFDLFKAGGIDLYEYSLTKHVSFPVSRSSIKHVAPLKFHDEFICKASVTEAEYKIAINFEIRLKNTGQVCARGKGEQVAVRVPEMRLLYRIPEDITSSLLV</sequence>
<dbReference type="EMBL" id="CM001488">
    <property type="protein sequence ID" value="EIM63335.1"/>
    <property type="molecule type" value="Genomic_DNA"/>
</dbReference>
<dbReference type="PANTHER" id="PTHR31793">
    <property type="entry name" value="4-HYDROXYBENZOYL-COA THIOESTERASE FAMILY MEMBER"/>
    <property type="match status" value="1"/>
</dbReference>
<reference evidence="3 4" key="2">
    <citation type="submission" date="2012-02" db="EMBL/GenBank/DDBJ databases">
        <title>Improved High-Quality Draft sequence of Desulfobacter postgatei 2ac9.</title>
        <authorList>
            <consortium name="US DOE Joint Genome Institute"/>
            <person name="Lucas S."/>
            <person name="Han J."/>
            <person name="Lapidus A."/>
            <person name="Cheng J.-F."/>
            <person name="Goodwin L."/>
            <person name="Pitluck S."/>
            <person name="Peters L."/>
            <person name="Ovchinnikova G."/>
            <person name="Held B."/>
            <person name="Detter J.C."/>
            <person name="Han C."/>
            <person name="Tapia R."/>
            <person name="Land M."/>
            <person name="Hauser L."/>
            <person name="Kyrpides N."/>
            <person name="Ivanova N."/>
            <person name="Pagani I."/>
            <person name="Orellana R."/>
            <person name="Lovley D."/>
            <person name="Woyke T."/>
        </authorList>
    </citation>
    <scope>NUCLEOTIDE SEQUENCE [LARGE SCALE GENOMIC DNA]</scope>
    <source>
        <strain evidence="3 4">2ac9</strain>
    </source>
</reference>
<dbReference type="InterPro" id="IPR050563">
    <property type="entry name" value="4-hydroxybenzoyl-CoA_TE"/>
</dbReference>
<dbReference type="GO" id="GO:0047617">
    <property type="term" value="F:fatty acyl-CoA hydrolase activity"/>
    <property type="evidence" value="ECO:0007669"/>
    <property type="project" value="TreeGrafter"/>
</dbReference>
<keyword evidence="2" id="KW-0378">Hydrolase</keyword>
<gene>
    <name evidence="3" type="ORF">DespoDRAFT_01387</name>
</gene>
<dbReference type="RefSeq" id="WP_004072396.1">
    <property type="nucleotide sequence ID" value="NZ_CM001488.1"/>
</dbReference>
<organism evidence="3 4">
    <name type="scientific">Desulfobacter postgatei 2ac9</name>
    <dbReference type="NCBI Taxonomy" id="879212"/>
    <lineage>
        <taxon>Bacteria</taxon>
        <taxon>Pseudomonadati</taxon>
        <taxon>Thermodesulfobacteriota</taxon>
        <taxon>Desulfobacteria</taxon>
        <taxon>Desulfobacterales</taxon>
        <taxon>Desulfobacteraceae</taxon>
        <taxon>Desulfobacter</taxon>
    </lineage>
</organism>
<dbReference type="Pfam" id="PF13279">
    <property type="entry name" value="4HBT_2"/>
    <property type="match status" value="1"/>
</dbReference>
<dbReference type="STRING" id="879212.DespoDRAFT_01387"/>
<dbReference type="eggNOG" id="COG0824">
    <property type="taxonomic scope" value="Bacteria"/>
</dbReference>
<dbReference type="AlphaFoldDB" id="I5B1H2"/>
<dbReference type="Gene3D" id="3.10.129.10">
    <property type="entry name" value="Hotdog Thioesterase"/>
    <property type="match status" value="1"/>
</dbReference>
<dbReference type="CDD" id="cd00586">
    <property type="entry name" value="4HBT"/>
    <property type="match status" value="1"/>
</dbReference>
<evidence type="ECO:0000313" key="3">
    <source>
        <dbReference type="EMBL" id="EIM63335.1"/>
    </source>
</evidence>
<evidence type="ECO:0000256" key="1">
    <source>
        <dbReference type="ARBA" id="ARBA00005953"/>
    </source>
</evidence>